<keyword evidence="1 3" id="KW-0479">Metal-binding</keyword>
<dbReference type="AlphaFoldDB" id="A0A0D0E008"/>
<dbReference type="PROSITE" id="PS51359">
    <property type="entry name" value="COX5B_2"/>
    <property type="match status" value="1"/>
</dbReference>
<protein>
    <submittedName>
        <fullName evidence="4">Uncharacterized protein</fullName>
    </submittedName>
</protein>
<evidence type="ECO:0000256" key="3">
    <source>
        <dbReference type="PIRSR" id="PIRSR602124-2"/>
    </source>
</evidence>
<evidence type="ECO:0000313" key="4">
    <source>
        <dbReference type="EMBL" id="KIK96421.1"/>
    </source>
</evidence>
<dbReference type="CDD" id="cd00924">
    <property type="entry name" value="Cyt_c_Oxidase_Vb"/>
    <property type="match status" value="1"/>
</dbReference>
<dbReference type="PANTHER" id="PTHR10122">
    <property type="entry name" value="CYTOCHROME C OXIDASE SUBUNIT 5B, MITOCHONDRIAL"/>
    <property type="match status" value="1"/>
</dbReference>
<dbReference type="Gene3D" id="2.60.11.10">
    <property type="entry name" value="Cytochrome c oxidase, subunit Vb"/>
    <property type="match status" value="1"/>
</dbReference>
<feature type="binding site" evidence="3">
    <location>
        <position position="134"/>
    </location>
    <ligand>
        <name>Zn(2+)</name>
        <dbReference type="ChEBI" id="CHEBI:29105"/>
    </ligand>
</feature>
<sequence length="153" mass="16743">MFNIALRVPRPVALRAARPVQSSAFRALSSTATRRSGPAPPQLFGPGAKAGEIPTDVQQATGLERFQVLGEVEGYEAFDLAPLDSSRIGTLEDPIKVYSLDTERIVGCTGSPAESHELHWFTLRQHKTRRCPECGSAYALDYHGADQHSVHHH</sequence>
<dbReference type="InParanoid" id="A0A0D0E008"/>
<keyword evidence="2 3" id="KW-0862">Zinc</keyword>
<dbReference type="PANTHER" id="PTHR10122:SF0">
    <property type="entry name" value="CYTOCHROME C OXIDASE SUBUNIT 5B, ISOFORM A-RELATED"/>
    <property type="match status" value="1"/>
</dbReference>
<feature type="binding site" evidence="3">
    <location>
        <position position="108"/>
    </location>
    <ligand>
        <name>Zn(2+)</name>
        <dbReference type="ChEBI" id="CHEBI:29105"/>
    </ligand>
</feature>
<keyword evidence="5" id="KW-1185">Reference proteome</keyword>
<evidence type="ECO:0000313" key="5">
    <source>
        <dbReference type="Proteomes" id="UP000054538"/>
    </source>
</evidence>
<dbReference type="FunCoup" id="A0A0D0E008">
    <property type="interactions" value="214"/>
</dbReference>
<reference evidence="4 5" key="1">
    <citation type="submission" date="2014-04" db="EMBL/GenBank/DDBJ databases">
        <authorList>
            <consortium name="DOE Joint Genome Institute"/>
            <person name="Kuo A."/>
            <person name="Kohler A."/>
            <person name="Jargeat P."/>
            <person name="Nagy L.G."/>
            <person name="Floudas D."/>
            <person name="Copeland A."/>
            <person name="Barry K.W."/>
            <person name="Cichocki N."/>
            <person name="Veneault-Fourrey C."/>
            <person name="LaButti K."/>
            <person name="Lindquist E.A."/>
            <person name="Lipzen A."/>
            <person name="Lundell T."/>
            <person name="Morin E."/>
            <person name="Murat C."/>
            <person name="Sun H."/>
            <person name="Tunlid A."/>
            <person name="Henrissat B."/>
            <person name="Grigoriev I.V."/>
            <person name="Hibbett D.S."/>
            <person name="Martin F."/>
            <person name="Nordberg H.P."/>
            <person name="Cantor M.N."/>
            <person name="Hua S.X."/>
        </authorList>
    </citation>
    <scope>NUCLEOTIDE SEQUENCE [LARGE SCALE GENOMIC DNA]</scope>
    <source>
        <strain evidence="4 5">Ve08.2h10</strain>
    </source>
</reference>
<dbReference type="GO" id="GO:0046872">
    <property type="term" value="F:metal ion binding"/>
    <property type="evidence" value="ECO:0007669"/>
    <property type="project" value="UniProtKB-KW"/>
</dbReference>
<dbReference type="STRING" id="930991.A0A0D0E008"/>
<dbReference type="GO" id="GO:0045277">
    <property type="term" value="C:respiratory chain complex IV"/>
    <property type="evidence" value="ECO:0007669"/>
    <property type="project" value="InterPro"/>
</dbReference>
<dbReference type="Proteomes" id="UP000054538">
    <property type="component" value="Unassembled WGS sequence"/>
</dbReference>
<name>A0A0D0E008_9AGAM</name>
<dbReference type="GO" id="GO:0006123">
    <property type="term" value="P:mitochondrial electron transport, cytochrome c to oxygen"/>
    <property type="evidence" value="ECO:0007669"/>
    <property type="project" value="InterPro"/>
</dbReference>
<dbReference type="GO" id="GO:0005740">
    <property type="term" value="C:mitochondrial envelope"/>
    <property type="evidence" value="ECO:0007669"/>
    <property type="project" value="InterPro"/>
</dbReference>
<dbReference type="OrthoDB" id="10249250at2759"/>
<dbReference type="Pfam" id="PF01215">
    <property type="entry name" value="COX5B"/>
    <property type="match status" value="1"/>
</dbReference>
<organism evidence="4 5">
    <name type="scientific">Paxillus rubicundulus Ve08.2h10</name>
    <dbReference type="NCBI Taxonomy" id="930991"/>
    <lineage>
        <taxon>Eukaryota</taxon>
        <taxon>Fungi</taxon>
        <taxon>Dikarya</taxon>
        <taxon>Basidiomycota</taxon>
        <taxon>Agaricomycotina</taxon>
        <taxon>Agaricomycetes</taxon>
        <taxon>Agaricomycetidae</taxon>
        <taxon>Boletales</taxon>
        <taxon>Paxilineae</taxon>
        <taxon>Paxillaceae</taxon>
        <taxon>Paxillus</taxon>
    </lineage>
</organism>
<evidence type="ECO:0000256" key="2">
    <source>
        <dbReference type="ARBA" id="ARBA00022833"/>
    </source>
</evidence>
<dbReference type="SUPFAM" id="SSF57802">
    <property type="entry name" value="Rubredoxin-like"/>
    <property type="match status" value="1"/>
</dbReference>
<evidence type="ECO:0000256" key="1">
    <source>
        <dbReference type="ARBA" id="ARBA00022723"/>
    </source>
</evidence>
<dbReference type="EMBL" id="KN824987">
    <property type="protein sequence ID" value="KIK96421.1"/>
    <property type="molecule type" value="Genomic_DNA"/>
</dbReference>
<dbReference type="InterPro" id="IPR036972">
    <property type="entry name" value="Cyt_c_oxidase_su5b_sf"/>
</dbReference>
<reference evidence="5" key="2">
    <citation type="submission" date="2015-01" db="EMBL/GenBank/DDBJ databases">
        <title>Evolutionary Origins and Diversification of the Mycorrhizal Mutualists.</title>
        <authorList>
            <consortium name="DOE Joint Genome Institute"/>
            <consortium name="Mycorrhizal Genomics Consortium"/>
            <person name="Kohler A."/>
            <person name="Kuo A."/>
            <person name="Nagy L.G."/>
            <person name="Floudas D."/>
            <person name="Copeland A."/>
            <person name="Barry K.W."/>
            <person name="Cichocki N."/>
            <person name="Veneault-Fourrey C."/>
            <person name="LaButti K."/>
            <person name="Lindquist E.A."/>
            <person name="Lipzen A."/>
            <person name="Lundell T."/>
            <person name="Morin E."/>
            <person name="Murat C."/>
            <person name="Riley R."/>
            <person name="Ohm R."/>
            <person name="Sun H."/>
            <person name="Tunlid A."/>
            <person name="Henrissat B."/>
            <person name="Grigoriev I.V."/>
            <person name="Hibbett D.S."/>
            <person name="Martin F."/>
        </authorList>
    </citation>
    <scope>NUCLEOTIDE SEQUENCE [LARGE SCALE GENOMIC DNA]</scope>
    <source>
        <strain evidence="5">Ve08.2h10</strain>
    </source>
</reference>
<dbReference type="InterPro" id="IPR002124">
    <property type="entry name" value="Cyt_c_oxidase_su5b"/>
</dbReference>
<gene>
    <name evidence="4" type="ORF">PAXRUDRAFT_138487</name>
</gene>
<dbReference type="HOGENOM" id="CLU_091071_2_0_1"/>
<feature type="binding site" evidence="3">
    <location>
        <position position="116"/>
    </location>
    <ligand>
        <name>Zn(2+)</name>
        <dbReference type="ChEBI" id="CHEBI:29105"/>
    </ligand>
</feature>
<accession>A0A0D0E008</accession>
<feature type="binding site" evidence="3">
    <location>
        <position position="131"/>
    </location>
    <ligand>
        <name>Zn(2+)</name>
        <dbReference type="ChEBI" id="CHEBI:29105"/>
    </ligand>
</feature>
<proteinExistence type="predicted"/>